<dbReference type="EMBL" id="MN740543">
    <property type="protein sequence ID" value="QHS77221.1"/>
    <property type="molecule type" value="Genomic_DNA"/>
</dbReference>
<evidence type="ECO:0000313" key="3">
    <source>
        <dbReference type="EMBL" id="QHS77221.1"/>
    </source>
</evidence>
<evidence type="ECO:0000259" key="2">
    <source>
        <dbReference type="Pfam" id="PF09159"/>
    </source>
</evidence>
<dbReference type="InterPro" id="IPR012337">
    <property type="entry name" value="RNaseH-like_sf"/>
</dbReference>
<protein>
    <recommendedName>
        <fullName evidence="2">Mitochondrial resolvase Ydc2 catalytic domain-containing protein</fullName>
    </recommendedName>
</protein>
<name>A0A6C0ACB1_9ZZZZ</name>
<dbReference type="GO" id="GO:0003676">
    <property type="term" value="F:nucleic acid binding"/>
    <property type="evidence" value="ECO:0007669"/>
    <property type="project" value="InterPro"/>
</dbReference>
<accession>A0A6C0ACB1</accession>
<dbReference type="Pfam" id="PF09159">
    <property type="entry name" value="Ydc2-catalyt"/>
    <property type="match status" value="1"/>
</dbReference>
<keyword evidence="1" id="KW-0175">Coiled coil</keyword>
<reference evidence="3" key="1">
    <citation type="journal article" date="2020" name="Nature">
        <title>Giant virus diversity and host interactions through global metagenomics.</title>
        <authorList>
            <person name="Schulz F."/>
            <person name="Roux S."/>
            <person name="Paez-Espino D."/>
            <person name="Jungbluth S."/>
            <person name="Walsh D.A."/>
            <person name="Denef V.J."/>
            <person name="McMahon K.D."/>
            <person name="Konstantinidis K.T."/>
            <person name="Eloe-Fadrosh E.A."/>
            <person name="Kyrpides N.C."/>
            <person name="Woyke T."/>
        </authorList>
    </citation>
    <scope>NUCLEOTIDE SEQUENCE</scope>
    <source>
        <strain evidence="3">GVMAG-S-1004661-13</strain>
    </source>
</reference>
<feature type="coiled-coil region" evidence="1">
    <location>
        <begin position="219"/>
        <end position="246"/>
    </location>
</feature>
<organism evidence="3">
    <name type="scientific">viral metagenome</name>
    <dbReference type="NCBI Taxonomy" id="1070528"/>
    <lineage>
        <taxon>unclassified sequences</taxon>
        <taxon>metagenomes</taxon>
        <taxon>organismal metagenomes</taxon>
    </lineage>
</organism>
<feature type="domain" description="Mitochondrial resolvase Ydc2 catalytic" evidence="2">
    <location>
        <begin position="4"/>
        <end position="180"/>
    </location>
</feature>
<dbReference type="SUPFAM" id="SSF53098">
    <property type="entry name" value="Ribonuclease H-like"/>
    <property type="match status" value="1"/>
</dbReference>
<dbReference type="Gene3D" id="3.30.420.10">
    <property type="entry name" value="Ribonuclease H-like superfamily/Ribonuclease H"/>
    <property type="match status" value="1"/>
</dbReference>
<dbReference type="InterPro" id="IPR036397">
    <property type="entry name" value="RNaseH_sf"/>
</dbReference>
<sequence>MKLLSIDVGLINLAYCILEDNTDNNNYNNNDKEKKDNKNNKFTIIDWGLIDVSEKVDTCDKCDKPAKFKNDLKNVKFCGVHKRKYNNEFTEEGLYTKLEEKDICTQCGKTGYYKLNENDTIMCSSHKTSHLKKESKKYNLEQIKKQSVMKTDINVLCEKIAKKLDEKDFPKVDKVVIENQPSVKNGKMKSVQTFISCYFVIRFNIDKKYNTQICFSLANNKLKYDKETTKKELSKAKNAREKYTITKELGVKYAKQLLDKDKVKNNKWIELLDNNKKKQDDLADSLMQGYYFMFIK</sequence>
<evidence type="ECO:0000256" key="1">
    <source>
        <dbReference type="SAM" id="Coils"/>
    </source>
</evidence>
<dbReference type="AlphaFoldDB" id="A0A6C0ACB1"/>
<dbReference type="InterPro" id="IPR015242">
    <property type="entry name" value="Ydc2_cat"/>
</dbReference>
<proteinExistence type="predicted"/>